<protein>
    <recommendedName>
        <fullName evidence="3">CopL family metal-binding regulatory protein</fullName>
    </recommendedName>
</protein>
<gene>
    <name evidence="1" type="ORF">J2X06_000378</name>
</gene>
<dbReference type="Proteomes" id="UP001251524">
    <property type="component" value="Unassembled WGS sequence"/>
</dbReference>
<name>A0ABU1W6U7_9GAMM</name>
<sequence>MLRQPLIRLAIHLLLVMSLILPGISAPAGALVDELHALTASAAMADMPCDEGQRASDHQAPCDCCPQSKCDLSACLGTGCLFELPRLAAFVPPTAMPLPWDLPAPDSQAVGTLFRPPIA</sequence>
<organism evidence="1 2">
    <name type="scientific">Lysobacter niastensis</name>
    <dbReference type="NCBI Taxonomy" id="380629"/>
    <lineage>
        <taxon>Bacteria</taxon>
        <taxon>Pseudomonadati</taxon>
        <taxon>Pseudomonadota</taxon>
        <taxon>Gammaproteobacteria</taxon>
        <taxon>Lysobacterales</taxon>
        <taxon>Lysobacteraceae</taxon>
        <taxon>Lysobacter</taxon>
    </lineage>
</organism>
<accession>A0ABU1W6U7</accession>
<dbReference type="EMBL" id="JAVDVY010000001">
    <property type="protein sequence ID" value="MDR7133194.1"/>
    <property type="molecule type" value="Genomic_DNA"/>
</dbReference>
<dbReference type="RefSeq" id="WP_310057544.1">
    <property type="nucleotide sequence ID" value="NZ_JAVDVY010000001.1"/>
</dbReference>
<proteinExistence type="predicted"/>
<evidence type="ECO:0000313" key="1">
    <source>
        <dbReference type="EMBL" id="MDR7133194.1"/>
    </source>
</evidence>
<keyword evidence="2" id="KW-1185">Reference proteome</keyword>
<evidence type="ECO:0000313" key="2">
    <source>
        <dbReference type="Proteomes" id="UP001251524"/>
    </source>
</evidence>
<comment type="caution">
    <text evidence="1">The sequence shown here is derived from an EMBL/GenBank/DDBJ whole genome shotgun (WGS) entry which is preliminary data.</text>
</comment>
<reference evidence="1 2" key="1">
    <citation type="submission" date="2023-07" db="EMBL/GenBank/DDBJ databases">
        <title>Sorghum-associated microbial communities from plants grown in Nebraska, USA.</title>
        <authorList>
            <person name="Schachtman D."/>
        </authorList>
    </citation>
    <scope>NUCLEOTIDE SEQUENCE [LARGE SCALE GENOMIC DNA]</scope>
    <source>
        <strain evidence="1 2">BE198</strain>
    </source>
</reference>
<evidence type="ECO:0008006" key="3">
    <source>
        <dbReference type="Google" id="ProtNLM"/>
    </source>
</evidence>